<gene>
    <name evidence="2" type="ORF">ACFPOU_23595</name>
</gene>
<evidence type="ECO:0000313" key="2">
    <source>
        <dbReference type="EMBL" id="MFC5514092.1"/>
    </source>
</evidence>
<dbReference type="RefSeq" id="WP_379727524.1">
    <property type="nucleotide sequence ID" value="NZ_JBHSMS010000088.1"/>
</dbReference>
<sequence>MRKHITKALAIAAIAFVSSLGSIARADDYVPLIDSNGIPPLVTPQRSIRLDMVSSNLSSLFDWLQPHLVKMAVDQEFNRVAKAGLTETARLGQAGVLLKVRISTATIGTQTFYYPVGTGVLAVGIGPSPDAVCFAQQCYNTISPQPAPGTQLSNEDSRYVWLEPVGGGKVVQASHYNIEPLERRAQLTFLNQSARNAYRNMVSAQYFAGYATQLSRIARGEADRKTVLVLLQSKAAAEQKILTVETELNKQLDKAKRGAKAAAIFDVLSGVFSMASSVAMASSITGEDLKTSAGSPPATQADLLKAVEQLRAQSLSTADALRSQQKELQKSIDDMSNAVLKIGAENEFIPGNNGFIYKLH</sequence>
<feature type="chain" id="PRO_5047107477" evidence="1">
    <location>
        <begin position="27"/>
        <end position="360"/>
    </location>
</feature>
<feature type="signal peptide" evidence="1">
    <location>
        <begin position="1"/>
        <end position="26"/>
    </location>
</feature>
<keyword evidence="3" id="KW-1185">Reference proteome</keyword>
<accession>A0ABW0PQW4</accession>
<reference evidence="3" key="1">
    <citation type="journal article" date="2019" name="Int. J. Syst. Evol. Microbiol.">
        <title>The Global Catalogue of Microorganisms (GCM) 10K type strain sequencing project: providing services to taxonomists for standard genome sequencing and annotation.</title>
        <authorList>
            <consortium name="The Broad Institute Genomics Platform"/>
            <consortium name="The Broad Institute Genome Sequencing Center for Infectious Disease"/>
            <person name="Wu L."/>
            <person name="Ma J."/>
        </authorList>
    </citation>
    <scope>NUCLEOTIDE SEQUENCE [LARGE SCALE GENOMIC DNA]</scope>
    <source>
        <strain evidence="3">CCUG 38813</strain>
    </source>
</reference>
<name>A0ABW0PQW4_9BURK</name>
<keyword evidence="1" id="KW-0732">Signal</keyword>
<organism evidence="2 3">
    <name type="scientific">Massilia jejuensis</name>
    <dbReference type="NCBI Taxonomy" id="648894"/>
    <lineage>
        <taxon>Bacteria</taxon>
        <taxon>Pseudomonadati</taxon>
        <taxon>Pseudomonadota</taxon>
        <taxon>Betaproteobacteria</taxon>
        <taxon>Burkholderiales</taxon>
        <taxon>Oxalobacteraceae</taxon>
        <taxon>Telluria group</taxon>
        <taxon>Massilia</taxon>
    </lineage>
</organism>
<protein>
    <submittedName>
        <fullName evidence="2">Uncharacterized protein</fullName>
    </submittedName>
</protein>
<evidence type="ECO:0000313" key="3">
    <source>
        <dbReference type="Proteomes" id="UP001596031"/>
    </source>
</evidence>
<dbReference type="Proteomes" id="UP001596031">
    <property type="component" value="Unassembled WGS sequence"/>
</dbReference>
<proteinExistence type="predicted"/>
<evidence type="ECO:0000256" key="1">
    <source>
        <dbReference type="SAM" id="SignalP"/>
    </source>
</evidence>
<dbReference type="EMBL" id="JBHSMS010000088">
    <property type="protein sequence ID" value="MFC5514092.1"/>
    <property type="molecule type" value="Genomic_DNA"/>
</dbReference>
<comment type="caution">
    <text evidence="2">The sequence shown here is derived from an EMBL/GenBank/DDBJ whole genome shotgun (WGS) entry which is preliminary data.</text>
</comment>